<feature type="DNA-binding region" description="H-T-H motif" evidence="4">
    <location>
        <begin position="36"/>
        <end position="55"/>
    </location>
</feature>
<keyword evidence="3" id="KW-0804">Transcription</keyword>
<reference evidence="6 7" key="1">
    <citation type="submission" date="2023-06" db="EMBL/GenBank/DDBJ databases">
        <authorList>
            <person name="Oyuntsetseg B."/>
            <person name="Kim S.B."/>
        </authorList>
    </citation>
    <scope>NUCLEOTIDE SEQUENCE [LARGE SCALE GENOMIC DNA]</scope>
    <source>
        <strain evidence="6 7">2-2</strain>
    </source>
</reference>
<evidence type="ECO:0000259" key="5">
    <source>
        <dbReference type="PROSITE" id="PS50977"/>
    </source>
</evidence>
<gene>
    <name evidence="6" type="ORF">QP939_06915</name>
</gene>
<protein>
    <submittedName>
        <fullName evidence="6">TetR/AcrR family transcriptional regulator</fullName>
    </submittedName>
</protein>
<dbReference type="InterPro" id="IPR001647">
    <property type="entry name" value="HTH_TetR"/>
</dbReference>
<keyword evidence="1" id="KW-0805">Transcription regulation</keyword>
<dbReference type="PANTHER" id="PTHR30055:SF238">
    <property type="entry name" value="MYCOFACTOCIN BIOSYNTHESIS TRANSCRIPTIONAL REGULATOR MFTR-RELATED"/>
    <property type="match status" value="1"/>
</dbReference>
<keyword evidence="7" id="KW-1185">Reference proteome</keyword>
<dbReference type="EMBL" id="CP127173">
    <property type="protein sequence ID" value="WIV58366.1"/>
    <property type="molecule type" value="Genomic_DNA"/>
</dbReference>
<accession>A0ABY8XS09</accession>
<dbReference type="PROSITE" id="PS50977">
    <property type="entry name" value="HTH_TETR_2"/>
    <property type="match status" value="1"/>
</dbReference>
<evidence type="ECO:0000313" key="6">
    <source>
        <dbReference type="EMBL" id="WIV58366.1"/>
    </source>
</evidence>
<dbReference type="PANTHER" id="PTHR30055">
    <property type="entry name" value="HTH-TYPE TRANSCRIPTIONAL REGULATOR RUTR"/>
    <property type="match status" value="1"/>
</dbReference>
<evidence type="ECO:0000256" key="2">
    <source>
        <dbReference type="ARBA" id="ARBA00023125"/>
    </source>
</evidence>
<dbReference type="Proteomes" id="UP001227101">
    <property type="component" value="Chromosome"/>
</dbReference>
<feature type="domain" description="HTH tetR-type" evidence="5">
    <location>
        <begin position="13"/>
        <end position="73"/>
    </location>
</feature>
<dbReference type="SUPFAM" id="SSF46689">
    <property type="entry name" value="Homeodomain-like"/>
    <property type="match status" value="1"/>
</dbReference>
<sequence length="218" mass="23441">MDETRGPQRRRRADTRREILDTAVDVMRERGVAGLSLSEVARRVGIRQPSLYKHFASLNAVYDELFREGAEQQRDVVARAVKGSPPGLPALTAAVEALGRLAMTFPVHAQLVAWRPVPEFAPSPEAFGPSVEMVELVRGTLRDAVAAGKLDPAADSDAGVALVSIVVSGTVTQQLANEPGATYEEGRFSSLLPQAFAMFVRHFTPGGEPCTRPGPPTL</sequence>
<dbReference type="Gene3D" id="1.10.357.10">
    <property type="entry name" value="Tetracycline Repressor, domain 2"/>
    <property type="match status" value="1"/>
</dbReference>
<dbReference type="InterPro" id="IPR009057">
    <property type="entry name" value="Homeodomain-like_sf"/>
</dbReference>
<organism evidence="6 7">
    <name type="scientific">Amycolatopsis nalaikhensis</name>
    <dbReference type="NCBI Taxonomy" id="715472"/>
    <lineage>
        <taxon>Bacteria</taxon>
        <taxon>Bacillati</taxon>
        <taxon>Actinomycetota</taxon>
        <taxon>Actinomycetes</taxon>
        <taxon>Pseudonocardiales</taxon>
        <taxon>Pseudonocardiaceae</taxon>
        <taxon>Amycolatopsis</taxon>
    </lineage>
</organism>
<evidence type="ECO:0000256" key="1">
    <source>
        <dbReference type="ARBA" id="ARBA00023015"/>
    </source>
</evidence>
<dbReference type="InterPro" id="IPR050109">
    <property type="entry name" value="HTH-type_TetR-like_transc_reg"/>
</dbReference>
<evidence type="ECO:0000256" key="3">
    <source>
        <dbReference type="ARBA" id="ARBA00023163"/>
    </source>
</evidence>
<dbReference type="PRINTS" id="PR00455">
    <property type="entry name" value="HTHTETR"/>
</dbReference>
<name>A0ABY8XS09_9PSEU</name>
<proteinExistence type="predicted"/>
<evidence type="ECO:0000256" key="4">
    <source>
        <dbReference type="PROSITE-ProRule" id="PRU00335"/>
    </source>
</evidence>
<dbReference type="RefSeq" id="WP_285455730.1">
    <property type="nucleotide sequence ID" value="NZ_CP127173.1"/>
</dbReference>
<keyword evidence="2 4" id="KW-0238">DNA-binding</keyword>
<evidence type="ECO:0000313" key="7">
    <source>
        <dbReference type="Proteomes" id="UP001227101"/>
    </source>
</evidence>
<dbReference type="Pfam" id="PF00440">
    <property type="entry name" value="TetR_N"/>
    <property type="match status" value="1"/>
</dbReference>